<sequence>MRNLLTWCFVLLAVLMINDSLILSTIQHTREDSTVRLDQFSDINIAGPSSDEVQDMEEEGFAFLLQPAAQLHIFQVNQHELLVQLEANPYQDISLDMISPPPQLSV</sequence>
<name>A0ABW8RUV2_9BACT</name>
<evidence type="ECO:0008006" key="3">
    <source>
        <dbReference type="Google" id="ProtNLM"/>
    </source>
</evidence>
<dbReference type="EMBL" id="JBEWZH010000001">
    <property type="protein sequence ID" value="MFL0161094.1"/>
    <property type="molecule type" value="Genomic_DNA"/>
</dbReference>
<reference evidence="1 2" key="1">
    <citation type="submission" date="2024-07" db="EMBL/GenBank/DDBJ databases">
        <authorList>
            <person name="Pitt A."/>
            <person name="Hahn M.W."/>
        </authorList>
    </citation>
    <scope>NUCLEOTIDE SEQUENCE [LARGE SCALE GENOMIC DNA]</scope>
    <source>
        <strain evidence="1 2">1-SAACH-A3</strain>
    </source>
</reference>
<dbReference type="RefSeq" id="WP_406749504.1">
    <property type="nucleotide sequence ID" value="NZ_JBEWZH010000001.1"/>
</dbReference>
<organism evidence="1 2">
    <name type="scientific">Aquirufa salirivi</name>
    <dbReference type="NCBI Taxonomy" id="3104729"/>
    <lineage>
        <taxon>Bacteria</taxon>
        <taxon>Pseudomonadati</taxon>
        <taxon>Bacteroidota</taxon>
        <taxon>Cytophagia</taxon>
        <taxon>Cytophagales</taxon>
        <taxon>Flectobacillaceae</taxon>
        <taxon>Aquirufa</taxon>
    </lineage>
</organism>
<accession>A0ABW8RUV2</accession>
<evidence type="ECO:0000313" key="2">
    <source>
        <dbReference type="Proteomes" id="UP001623558"/>
    </source>
</evidence>
<keyword evidence="2" id="KW-1185">Reference proteome</keyword>
<protein>
    <recommendedName>
        <fullName evidence="3">DUF4174 domain-containing protein</fullName>
    </recommendedName>
</protein>
<dbReference type="Proteomes" id="UP001623558">
    <property type="component" value="Unassembled WGS sequence"/>
</dbReference>
<proteinExistence type="predicted"/>
<evidence type="ECO:0000313" key="1">
    <source>
        <dbReference type="EMBL" id="MFL0161094.1"/>
    </source>
</evidence>
<gene>
    <name evidence="1" type="ORF">U0R11_01670</name>
</gene>
<comment type="caution">
    <text evidence="1">The sequence shown here is derived from an EMBL/GenBank/DDBJ whole genome shotgun (WGS) entry which is preliminary data.</text>
</comment>